<dbReference type="InterPro" id="IPR001650">
    <property type="entry name" value="Helicase_C-like"/>
</dbReference>
<dbReference type="InterPro" id="IPR050474">
    <property type="entry name" value="Hel308_SKI2-like"/>
</dbReference>
<name>A0ABX5Y2N7_9BACT</name>
<feature type="domain" description="Helicase C-terminal" evidence="6">
    <location>
        <begin position="375"/>
        <end position="565"/>
    </location>
</feature>
<dbReference type="Pfam" id="PF00270">
    <property type="entry name" value="DEAD"/>
    <property type="match status" value="1"/>
</dbReference>
<proteinExistence type="predicted"/>
<dbReference type="InterPro" id="IPR027417">
    <property type="entry name" value="P-loop_NTPase"/>
</dbReference>
<keyword evidence="2" id="KW-0378">Hydrolase</keyword>
<dbReference type="SMART" id="SM00487">
    <property type="entry name" value="DEXDc"/>
    <property type="match status" value="1"/>
</dbReference>
<evidence type="ECO:0000313" key="8">
    <source>
        <dbReference type="Proteomes" id="UP000318081"/>
    </source>
</evidence>
<dbReference type="PROSITE" id="PS51192">
    <property type="entry name" value="HELICASE_ATP_BIND_1"/>
    <property type="match status" value="1"/>
</dbReference>
<evidence type="ECO:0000259" key="6">
    <source>
        <dbReference type="PROSITE" id="PS51194"/>
    </source>
</evidence>
<dbReference type="PROSITE" id="PS51194">
    <property type="entry name" value="HELICASE_CTER"/>
    <property type="match status" value="1"/>
</dbReference>
<evidence type="ECO:0000256" key="3">
    <source>
        <dbReference type="ARBA" id="ARBA00022806"/>
    </source>
</evidence>
<keyword evidence="3" id="KW-0347">Helicase</keyword>
<dbReference type="InterPro" id="IPR014001">
    <property type="entry name" value="Helicase_ATP-bd"/>
</dbReference>
<gene>
    <name evidence="7" type="ORF">TBK1r_75800</name>
</gene>
<dbReference type="InterPro" id="IPR011545">
    <property type="entry name" value="DEAD/DEAH_box_helicase_dom"/>
</dbReference>
<keyword evidence="8" id="KW-1185">Reference proteome</keyword>
<evidence type="ECO:0000259" key="5">
    <source>
        <dbReference type="PROSITE" id="PS51192"/>
    </source>
</evidence>
<evidence type="ECO:0000256" key="1">
    <source>
        <dbReference type="ARBA" id="ARBA00022741"/>
    </source>
</evidence>
<sequence>MSTSSLATRLYARDGFAHAYEKLVVFDTASQFAIISQDEGVSSDHDWANLLTCSSILAKGKRPEFEAAALRISQAVLSHRSTESVECDAACVVLDMLSNRAAINLAVSRELADPRFVDRLPFHLLAQYVGRDFSQSVSSQSADFLRLNRFQQDFWKAIDSSQCVSLSAPTSAGKSFVVLEWLKTRLNERTGSTVVYLVPTRALIRQVEEGVRASISQEQGDTFVSSIPSPVEDRGTRNVVYVLTQERAALLLPTFGETEKLDCLIVDEAHKVGDGVRGILLEHVTRQIVLQHRPSTALFLSPLISNPDVLLPLASGYLERVDLDSETVTVSQNLLWARQRLRKPQHWILSVWHQERERVLGAFELAERPSQASKRLPFVAYALGKDGGGNIVYANGAADAEKMARQLAELIKAREGMGEPNRELTDLVDLVKKAIHPRYVLVDVLPHGIACHYGNMPLLIRSEIERLFKEGVIRFLVCTSTLVEGVNLACRNVFVRGPKRGGNSPMSPEDFWNLAGRAGRLGKEFQGNIICVDPGDDNVWKVPAPTSRQRSTASRATKATLSKKEFLIFAANPSLPDGSKESLEWEHLLSYLSIISKREVGWAETDLLDILDEDSTMSLRSAIEESEAWDKVDVALATRNVGISPASLFRLIEYFETKLQDGVAVDDLTPVLPESEDAVSEYAEILGRINKTLAAAFRRNTFGQALLVVSWMRGHSLARIISERIAWEIRAGRETPLPGLIRSVMEQVESVARFLAPKYISCYVDVLSFVAKQMDSETDLKEMEEVKLWLEFGASSKTQLVLMSLGMTRTSSTFLCEIIVETDLGETEVVGWLKAQDLDAIDVPNVVRREARSALKRIGRVM</sequence>
<keyword evidence="4" id="KW-0067">ATP-binding</keyword>
<keyword evidence="1" id="KW-0547">Nucleotide-binding</keyword>
<dbReference type="RefSeq" id="WP_145220920.1">
    <property type="nucleotide sequence ID" value="NZ_CP036432.1"/>
</dbReference>
<protein>
    <submittedName>
        <fullName evidence="7">Ski2-like helicase</fullName>
    </submittedName>
</protein>
<dbReference type="Pfam" id="PF00271">
    <property type="entry name" value="Helicase_C"/>
    <property type="match status" value="1"/>
</dbReference>
<evidence type="ECO:0000313" key="7">
    <source>
        <dbReference type="EMBL" id="QDV88545.1"/>
    </source>
</evidence>
<dbReference type="PANTHER" id="PTHR47961">
    <property type="entry name" value="DNA POLYMERASE THETA, PUTATIVE (AFU_ORTHOLOGUE AFUA_1G05260)-RELATED"/>
    <property type="match status" value="1"/>
</dbReference>
<feature type="domain" description="Helicase ATP-binding" evidence="5">
    <location>
        <begin position="155"/>
        <end position="322"/>
    </location>
</feature>
<dbReference type="PANTHER" id="PTHR47961:SF6">
    <property type="entry name" value="DNA-DIRECTED DNA POLYMERASE"/>
    <property type="match status" value="1"/>
</dbReference>
<evidence type="ECO:0000256" key="4">
    <source>
        <dbReference type="ARBA" id="ARBA00022840"/>
    </source>
</evidence>
<reference evidence="7 8" key="1">
    <citation type="submission" date="2019-02" db="EMBL/GenBank/DDBJ databases">
        <title>Deep-cultivation of Planctomycetes and their phenomic and genomic characterization uncovers novel biology.</title>
        <authorList>
            <person name="Wiegand S."/>
            <person name="Jogler M."/>
            <person name="Boedeker C."/>
            <person name="Pinto D."/>
            <person name="Vollmers J."/>
            <person name="Rivas-Marin E."/>
            <person name="Kohn T."/>
            <person name="Peeters S.H."/>
            <person name="Heuer A."/>
            <person name="Rast P."/>
            <person name="Oberbeckmann S."/>
            <person name="Bunk B."/>
            <person name="Jeske O."/>
            <person name="Meyerdierks A."/>
            <person name="Storesund J.E."/>
            <person name="Kallscheuer N."/>
            <person name="Luecker S."/>
            <person name="Lage O.M."/>
            <person name="Pohl T."/>
            <person name="Merkel B.J."/>
            <person name="Hornburger P."/>
            <person name="Mueller R.-W."/>
            <person name="Bruemmer F."/>
            <person name="Labrenz M."/>
            <person name="Spormann A.M."/>
            <person name="Op den Camp H."/>
            <person name="Overmann J."/>
            <person name="Amann R."/>
            <person name="Jetten M.S.M."/>
            <person name="Mascher T."/>
            <person name="Medema M.H."/>
            <person name="Devos D.P."/>
            <person name="Kaster A.-K."/>
            <person name="Ovreas L."/>
            <person name="Rohde M."/>
            <person name="Galperin M.Y."/>
            <person name="Jogler C."/>
        </authorList>
    </citation>
    <scope>NUCLEOTIDE SEQUENCE [LARGE SCALE GENOMIC DNA]</scope>
    <source>
        <strain evidence="7 8">TBK1r</strain>
    </source>
</reference>
<dbReference type="Proteomes" id="UP000318081">
    <property type="component" value="Chromosome"/>
</dbReference>
<accession>A0ABX5Y2N7</accession>
<dbReference type="SUPFAM" id="SSF52540">
    <property type="entry name" value="P-loop containing nucleoside triphosphate hydrolases"/>
    <property type="match status" value="1"/>
</dbReference>
<dbReference type="SMART" id="SM00490">
    <property type="entry name" value="HELICc"/>
    <property type="match status" value="1"/>
</dbReference>
<dbReference type="EMBL" id="CP036432">
    <property type="protein sequence ID" value="QDV88545.1"/>
    <property type="molecule type" value="Genomic_DNA"/>
</dbReference>
<dbReference type="Gene3D" id="3.40.50.300">
    <property type="entry name" value="P-loop containing nucleotide triphosphate hydrolases"/>
    <property type="match status" value="2"/>
</dbReference>
<organism evidence="7 8">
    <name type="scientific">Stieleria magnilauensis</name>
    <dbReference type="NCBI Taxonomy" id="2527963"/>
    <lineage>
        <taxon>Bacteria</taxon>
        <taxon>Pseudomonadati</taxon>
        <taxon>Planctomycetota</taxon>
        <taxon>Planctomycetia</taxon>
        <taxon>Pirellulales</taxon>
        <taxon>Pirellulaceae</taxon>
        <taxon>Stieleria</taxon>
    </lineage>
</organism>
<evidence type="ECO:0000256" key="2">
    <source>
        <dbReference type="ARBA" id="ARBA00022801"/>
    </source>
</evidence>